<evidence type="ECO:0000256" key="5">
    <source>
        <dbReference type="ARBA" id="ARBA00023274"/>
    </source>
</evidence>
<dbReference type="SUPFAM" id="SSF141091">
    <property type="entry name" value="L21p-like"/>
    <property type="match status" value="1"/>
</dbReference>
<evidence type="ECO:0000256" key="2">
    <source>
        <dbReference type="ARBA" id="ARBA00022730"/>
    </source>
</evidence>
<comment type="subunit">
    <text evidence="6">Part of the 50S ribosomal subunit. Contacts protein L20.</text>
</comment>
<evidence type="ECO:0000313" key="8">
    <source>
        <dbReference type="EMBL" id="GHC94492.1"/>
    </source>
</evidence>
<dbReference type="Proteomes" id="UP000638353">
    <property type="component" value="Unassembled WGS sequence"/>
</dbReference>
<keyword evidence="3 6" id="KW-0694">RNA-binding</keyword>
<dbReference type="GO" id="GO:0006412">
    <property type="term" value="P:translation"/>
    <property type="evidence" value="ECO:0007669"/>
    <property type="project" value="UniProtKB-UniRule"/>
</dbReference>
<accession>A0A918WXZ8</accession>
<dbReference type="InterPro" id="IPR036164">
    <property type="entry name" value="bL21-like_sf"/>
</dbReference>
<sequence length="155" mass="16715">MTVGVFLCAKPLSNPLLDHFGASGEAARPVSRRKRLASGVPSSSESEIRVYAIVRSGGRQHKVAVGDIVEVDKISTAKVGDAVELSTLLVVDGDSVTSDPWVLAGIKVTAEVVDHHKGEKIDILRYKNKTGYRRRQGHRQQYTAIKVTGIPTAAK</sequence>
<evidence type="ECO:0000256" key="7">
    <source>
        <dbReference type="RuleBase" id="RU000562"/>
    </source>
</evidence>
<keyword evidence="5 6" id="KW-0687">Ribonucleoprotein</keyword>
<evidence type="ECO:0000256" key="6">
    <source>
        <dbReference type="HAMAP-Rule" id="MF_01363"/>
    </source>
</evidence>
<dbReference type="PANTHER" id="PTHR21349">
    <property type="entry name" value="50S RIBOSOMAL PROTEIN L21"/>
    <property type="match status" value="1"/>
</dbReference>
<evidence type="ECO:0000256" key="3">
    <source>
        <dbReference type="ARBA" id="ARBA00022884"/>
    </source>
</evidence>
<evidence type="ECO:0000256" key="4">
    <source>
        <dbReference type="ARBA" id="ARBA00022980"/>
    </source>
</evidence>
<dbReference type="EMBL" id="BMVC01000006">
    <property type="protein sequence ID" value="GHC94492.1"/>
    <property type="molecule type" value="Genomic_DNA"/>
</dbReference>
<dbReference type="InterPro" id="IPR028909">
    <property type="entry name" value="bL21-like"/>
</dbReference>
<comment type="function">
    <text evidence="6 7">This protein binds to 23S rRNA in the presence of protein L20.</text>
</comment>
<dbReference type="AlphaFoldDB" id="A0A918WXZ8"/>
<dbReference type="PROSITE" id="PS01169">
    <property type="entry name" value="RIBOSOMAL_L21"/>
    <property type="match status" value="1"/>
</dbReference>
<keyword evidence="2 6" id="KW-0699">rRNA-binding</keyword>
<name>A0A918WXZ8_9ACTN</name>
<comment type="similarity">
    <text evidence="1 6 7">Belongs to the bacterial ribosomal protein bL21 family.</text>
</comment>
<reference evidence="8" key="1">
    <citation type="journal article" date="2014" name="Int. J. Syst. Evol. Microbiol.">
        <title>Complete genome sequence of Corynebacterium casei LMG S-19264T (=DSM 44701T), isolated from a smear-ripened cheese.</title>
        <authorList>
            <consortium name="US DOE Joint Genome Institute (JGI-PGF)"/>
            <person name="Walter F."/>
            <person name="Albersmeier A."/>
            <person name="Kalinowski J."/>
            <person name="Ruckert C."/>
        </authorList>
    </citation>
    <scope>NUCLEOTIDE SEQUENCE</scope>
    <source>
        <strain evidence="8">JCM 4637</strain>
    </source>
</reference>
<dbReference type="GO" id="GO:0005840">
    <property type="term" value="C:ribosome"/>
    <property type="evidence" value="ECO:0007669"/>
    <property type="project" value="UniProtKB-KW"/>
</dbReference>
<dbReference type="Pfam" id="PF00829">
    <property type="entry name" value="Ribosomal_L21p"/>
    <property type="match status" value="1"/>
</dbReference>
<dbReference type="GO" id="GO:0019843">
    <property type="term" value="F:rRNA binding"/>
    <property type="evidence" value="ECO:0007669"/>
    <property type="project" value="UniProtKB-UniRule"/>
</dbReference>
<dbReference type="InterPro" id="IPR018258">
    <property type="entry name" value="Ribosomal_bL21_CS"/>
</dbReference>
<dbReference type="GO" id="GO:0003735">
    <property type="term" value="F:structural constituent of ribosome"/>
    <property type="evidence" value="ECO:0007669"/>
    <property type="project" value="InterPro"/>
</dbReference>
<dbReference type="GO" id="GO:1990904">
    <property type="term" value="C:ribonucleoprotein complex"/>
    <property type="evidence" value="ECO:0007669"/>
    <property type="project" value="UniProtKB-KW"/>
</dbReference>
<comment type="caution">
    <text evidence="8">The sequence shown here is derived from an EMBL/GenBank/DDBJ whole genome shotgun (WGS) entry which is preliminary data.</text>
</comment>
<dbReference type="NCBIfam" id="TIGR00061">
    <property type="entry name" value="L21"/>
    <property type="match status" value="1"/>
</dbReference>
<dbReference type="PANTHER" id="PTHR21349:SF0">
    <property type="entry name" value="LARGE RIBOSOMAL SUBUNIT PROTEIN BL21M"/>
    <property type="match status" value="1"/>
</dbReference>
<dbReference type="GO" id="GO:0005737">
    <property type="term" value="C:cytoplasm"/>
    <property type="evidence" value="ECO:0007669"/>
    <property type="project" value="UniProtKB-ARBA"/>
</dbReference>
<reference evidence="8" key="2">
    <citation type="submission" date="2020-09" db="EMBL/GenBank/DDBJ databases">
        <authorList>
            <person name="Sun Q."/>
            <person name="Ohkuma M."/>
        </authorList>
    </citation>
    <scope>NUCLEOTIDE SEQUENCE</scope>
    <source>
        <strain evidence="8">JCM 4637</strain>
    </source>
</reference>
<organism evidence="8 9">
    <name type="scientific">Streptomyces finlayi</name>
    <dbReference type="NCBI Taxonomy" id="67296"/>
    <lineage>
        <taxon>Bacteria</taxon>
        <taxon>Bacillati</taxon>
        <taxon>Actinomycetota</taxon>
        <taxon>Actinomycetes</taxon>
        <taxon>Kitasatosporales</taxon>
        <taxon>Streptomycetaceae</taxon>
        <taxon>Streptomyces</taxon>
    </lineage>
</organism>
<evidence type="ECO:0000313" key="9">
    <source>
        <dbReference type="Proteomes" id="UP000638353"/>
    </source>
</evidence>
<dbReference type="HAMAP" id="MF_01363">
    <property type="entry name" value="Ribosomal_bL21"/>
    <property type="match status" value="1"/>
</dbReference>
<protein>
    <recommendedName>
        <fullName evidence="6">Large ribosomal subunit protein bL21</fullName>
    </recommendedName>
</protein>
<dbReference type="InterPro" id="IPR001787">
    <property type="entry name" value="Ribosomal_bL21"/>
</dbReference>
<keyword evidence="4 6" id="KW-0689">Ribosomal protein</keyword>
<proteinExistence type="inferred from homology"/>
<gene>
    <name evidence="6" type="primary">rplU</name>
    <name evidence="8" type="ORF">GCM10010334_32540</name>
</gene>
<evidence type="ECO:0000256" key="1">
    <source>
        <dbReference type="ARBA" id="ARBA00008563"/>
    </source>
</evidence>